<dbReference type="PROSITE" id="PS51192">
    <property type="entry name" value="HELICASE_ATP_BIND_1"/>
    <property type="match status" value="1"/>
</dbReference>
<dbReference type="Gene3D" id="3.90.1570.30">
    <property type="match status" value="1"/>
</dbReference>
<dbReference type="Gene3D" id="3.40.50.300">
    <property type="entry name" value="P-loop containing nucleotide triphosphate hydrolases"/>
    <property type="match status" value="2"/>
</dbReference>
<keyword evidence="2" id="KW-0347">Helicase</keyword>
<proteinExistence type="predicted"/>
<evidence type="ECO:0000313" key="2">
    <source>
        <dbReference type="EMBL" id="WLP85516.1"/>
    </source>
</evidence>
<reference evidence="2" key="1">
    <citation type="submission" date="2023-08" db="EMBL/GenBank/DDBJ databases">
        <title>Complete genome sequence of Mycoplasma seminis 2200.</title>
        <authorList>
            <person name="Spergser J."/>
        </authorList>
    </citation>
    <scope>NUCLEOTIDE SEQUENCE [LARGE SCALE GENOMIC DNA]</scope>
    <source>
        <strain evidence="2">2200</strain>
    </source>
</reference>
<dbReference type="InterPro" id="IPR014001">
    <property type="entry name" value="Helicase_ATP-bd"/>
</dbReference>
<dbReference type="GO" id="GO:0004386">
    <property type="term" value="F:helicase activity"/>
    <property type="evidence" value="ECO:0007669"/>
    <property type="project" value="UniProtKB-KW"/>
</dbReference>
<dbReference type="CDD" id="cd18032">
    <property type="entry name" value="DEXHc_RE_I_III_res"/>
    <property type="match status" value="1"/>
</dbReference>
<dbReference type="InterPro" id="IPR050742">
    <property type="entry name" value="Helicase_Restrict-Modif_Enz"/>
</dbReference>
<name>A0ABY9HB85_9MOLU</name>
<evidence type="ECO:0000313" key="3">
    <source>
        <dbReference type="Proteomes" id="UP001237011"/>
    </source>
</evidence>
<dbReference type="EMBL" id="CP132191">
    <property type="protein sequence ID" value="WLP85516.1"/>
    <property type="molecule type" value="Genomic_DNA"/>
</dbReference>
<keyword evidence="2" id="KW-0067">ATP-binding</keyword>
<dbReference type="Pfam" id="PF04851">
    <property type="entry name" value="ResIII"/>
    <property type="match status" value="1"/>
</dbReference>
<sequence length="782" mass="89696">MNQKDLNLSEEDTKRIYITPVLESPSKNWKDSIEMEFPISDGKIITNSETTTRKHPKKADYVLKSKQGQLLAVVEAKAFKYDDSEGIQQAKEYAKKLDVPFCYASSGHGFREVIFDGDTYQERDIELNQFPSREELTQRFLEIKKNIKAENLDFINYKASVSDSNGNKPRYYQRRAINSVLNAIANGQKRILLVMATGTGKTFVAKRIIQAINANKPNTRILFLCDRDALASQTMKSFSSFGNKLIRIVNDKKYGYDTAAEIYVALYQQLTPKDNVNPLLNYKKDFFDYIIIDECHRGSANENSEWRNILEYFDSATQIGLTATPKESEDTSNRLYFGDPIYTYSLKEGIDDGYLAPYMIFQIEMDDVEKAANTVGQVDNNGVLIEQAPSEGQMNRSYFYKERNRTVAREITNYLQKYDPYAKTIVFCKNDQHALDMRDALAEMNAEEMSKANKLSKDYIVRITSNDEEGKKQIENFCDPFEKYPVIATTAELLSTGVDTKTVKLIVLDTEVKSDIKLKQILGRGTRVFIYQNEEMQQEFKDKTNFVIMDFGKSTDLLKNDEFFALPDVIYSAKLSSVNSVISEAFESRDFAPRVKNVVDGEKVYVTNKNVLTLGEDFALTSEKYLELAKERVLNIYPTLEEFNNALLSLDIARKPLFINDLIAKAELNIDLIKDYKNINDNIENFDIIRLISYNVLPKTKQGNIKLIKESKLFNSLNEQQQEVVDKLLDKYLENGINDLISLQTLELDPLSNYGGMKKIIEIFDGRDKYNELINNLLKIII</sequence>
<dbReference type="RefSeq" id="WP_305937948.1">
    <property type="nucleotide sequence ID" value="NZ_CP132191.1"/>
</dbReference>
<keyword evidence="3" id="KW-1185">Reference proteome</keyword>
<feature type="domain" description="Helicase ATP-binding" evidence="1">
    <location>
        <begin position="182"/>
        <end position="343"/>
    </location>
</feature>
<dbReference type="PANTHER" id="PTHR47396">
    <property type="entry name" value="TYPE I RESTRICTION ENZYME ECOKI R PROTEIN"/>
    <property type="match status" value="1"/>
</dbReference>
<keyword evidence="2" id="KW-0547">Nucleotide-binding</keyword>
<organism evidence="2 3">
    <name type="scientific">Mycoplasma seminis</name>
    <dbReference type="NCBI Taxonomy" id="512749"/>
    <lineage>
        <taxon>Bacteria</taxon>
        <taxon>Bacillati</taxon>
        <taxon>Mycoplasmatota</taxon>
        <taxon>Mollicutes</taxon>
        <taxon>Mycoplasmataceae</taxon>
        <taxon>Mycoplasma</taxon>
    </lineage>
</organism>
<keyword evidence="2" id="KW-0378">Hydrolase</keyword>
<dbReference type="PANTHER" id="PTHR47396:SF1">
    <property type="entry name" value="ATP-DEPENDENT HELICASE IRC3-RELATED"/>
    <property type="match status" value="1"/>
</dbReference>
<dbReference type="SUPFAM" id="SSF52540">
    <property type="entry name" value="P-loop containing nucleoside triphosphate hydrolases"/>
    <property type="match status" value="2"/>
</dbReference>
<dbReference type="InterPro" id="IPR013670">
    <property type="entry name" value="EcoEI_R_C_dom"/>
</dbReference>
<dbReference type="InterPro" id="IPR006935">
    <property type="entry name" value="Helicase/UvrB_N"/>
</dbReference>
<dbReference type="NCBIfam" id="NF046051">
    <property type="entry name" value="restrict_EcoAI"/>
    <property type="match status" value="1"/>
</dbReference>
<protein>
    <submittedName>
        <fullName evidence="2">DEAD/DEAH box helicase family protein</fullName>
    </submittedName>
</protein>
<gene>
    <name evidence="2" type="ORF">Q8852_04330</name>
</gene>
<dbReference type="Proteomes" id="UP001237011">
    <property type="component" value="Chromosome"/>
</dbReference>
<evidence type="ECO:0000259" key="1">
    <source>
        <dbReference type="PROSITE" id="PS51192"/>
    </source>
</evidence>
<dbReference type="Pfam" id="PF08463">
    <property type="entry name" value="EcoEI_R_C"/>
    <property type="match status" value="1"/>
</dbReference>
<accession>A0ABY9HB85</accession>
<dbReference type="InterPro" id="IPR027417">
    <property type="entry name" value="P-loop_NTPase"/>
</dbReference>
<dbReference type="SMART" id="SM00487">
    <property type="entry name" value="DEXDc"/>
    <property type="match status" value="1"/>
</dbReference>